<accession>A0ABU8IHA3</accession>
<proteinExistence type="predicted"/>
<dbReference type="EMBL" id="NGLE02000001">
    <property type="protein sequence ID" value="MEI5994846.1"/>
    <property type="molecule type" value="Genomic_DNA"/>
</dbReference>
<reference evidence="1" key="1">
    <citation type="submission" date="2018-07" db="EMBL/GenBank/DDBJ databases">
        <title>The Genome Sequence of Enterococcus sp. DIV0659b.</title>
        <authorList>
            <consortium name="The Broad Institute Genomics Platform"/>
            <consortium name="The Broad Institute Genomic Center for Infectious Diseases"/>
            <person name="Earl A."/>
            <person name="Manson A."/>
            <person name="Schwartman J."/>
            <person name="Gilmore M."/>
            <person name="Abouelleil A."/>
            <person name="Cao P."/>
            <person name="Chapman S."/>
            <person name="Cusick C."/>
            <person name="Shea T."/>
            <person name="Young S."/>
            <person name="Neafsey D."/>
            <person name="Nusbaum C."/>
            <person name="Birren B."/>
        </authorList>
    </citation>
    <scope>NUCLEOTIDE SEQUENCE [LARGE SCALE GENOMIC DNA]</scope>
    <source>
        <strain evidence="1">4G2_DIV0659</strain>
    </source>
</reference>
<sequence length="81" mass="10009">MYKKYKKDIFMVFRRVVDKKIVQIYHVCVRTYRFLDNSYSYLMSLKSTKYFVLKVSIAELLNRRKHIEQNFYDLDEVVPEN</sequence>
<dbReference type="Proteomes" id="UP000195139">
    <property type="component" value="Unassembled WGS sequence"/>
</dbReference>
<evidence type="ECO:0000313" key="2">
    <source>
        <dbReference type="Proteomes" id="UP000195139"/>
    </source>
</evidence>
<name>A0ABU8IHA3_9ENTE</name>
<comment type="caution">
    <text evidence="1">The sequence shown here is derived from an EMBL/GenBank/DDBJ whole genome shotgun (WGS) entry which is preliminary data.</text>
</comment>
<keyword evidence="2" id="KW-1185">Reference proteome</keyword>
<evidence type="ECO:0000313" key="1">
    <source>
        <dbReference type="EMBL" id="MEI5994846.1"/>
    </source>
</evidence>
<gene>
    <name evidence="1" type="ORF">A5880_002433</name>
</gene>
<protein>
    <submittedName>
        <fullName evidence="1">Uncharacterized protein</fullName>
    </submittedName>
</protein>
<organism evidence="1 2">
    <name type="scientific">Candidatus Enterococcus mansonii</name>
    <dbReference type="NCBI Taxonomy" id="1834181"/>
    <lineage>
        <taxon>Bacteria</taxon>
        <taxon>Bacillati</taxon>
        <taxon>Bacillota</taxon>
        <taxon>Bacilli</taxon>
        <taxon>Lactobacillales</taxon>
        <taxon>Enterococcaceae</taxon>
        <taxon>Enterococcus</taxon>
    </lineage>
</organism>